<dbReference type="Pfam" id="PF08386">
    <property type="entry name" value="Abhydrolase_4"/>
    <property type="match status" value="1"/>
</dbReference>
<evidence type="ECO:0000259" key="1">
    <source>
        <dbReference type="Pfam" id="PF00561"/>
    </source>
</evidence>
<name>A0A5D0REP2_9FLAO</name>
<dbReference type="Proteomes" id="UP000323720">
    <property type="component" value="Unassembled WGS sequence"/>
</dbReference>
<dbReference type="RefSeq" id="WP_148403158.1">
    <property type="nucleotide sequence ID" value="NZ_VSKK01000001.1"/>
</dbReference>
<dbReference type="SUPFAM" id="SSF53474">
    <property type="entry name" value="alpha/beta-Hydrolases"/>
    <property type="match status" value="1"/>
</dbReference>
<reference evidence="3 4" key="1">
    <citation type="submission" date="2019-08" db="EMBL/GenBank/DDBJ databases">
        <title>Genomes of Antarctic Bizionia species.</title>
        <authorList>
            <person name="Bowman J.P."/>
        </authorList>
    </citation>
    <scope>NUCLEOTIDE SEQUENCE [LARGE SCALE GENOMIC DNA]</scope>
    <source>
        <strain evidence="3 4">ADA-4</strain>
    </source>
</reference>
<dbReference type="Pfam" id="PF00561">
    <property type="entry name" value="Abhydrolase_1"/>
    <property type="match status" value="1"/>
</dbReference>
<comment type="caution">
    <text evidence="3">The sequence shown here is derived from an EMBL/GenBank/DDBJ whole genome shotgun (WGS) entry which is preliminary data.</text>
</comment>
<evidence type="ECO:0000313" key="4">
    <source>
        <dbReference type="Proteomes" id="UP000323720"/>
    </source>
</evidence>
<proteinExistence type="predicted"/>
<dbReference type="InterPro" id="IPR013595">
    <property type="entry name" value="Pept_S33_TAP-like_C"/>
</dbReference>
<feature type="domain" description="AB hydrolase-1" evidence="1">
    <location>
        <begin position="73"/>
        <end position="173"/>
    </location>
</feature>
<dbReference type="GO" id="GO:0016787">
    <property type="term" value="F:hydrolase activity"/>
    <property type="evidence" value="ECO:0007669"/>
    <property type="project" value="UniProtKB-KW"/>
</dbReference>
<evidence type="ECO:0000259" key="2">
    <source>
        <dbReference type="Pfam" id="PF08386"/>
    </source>
</evidence>
<organism evidence="3 4">
    <name type="scientific">Bizionia myxarmorum</name>
    <dbReference type="NCBI Taxonomy" id="291186"/>
    <lineage>
        <taxon>Bacteria</taxon>
        <taxon>Pseudomonadati</taxon>
        <taxon>Bacteroidota</taxon>
        <taxon>Flavobacteriia</taxon>
        <taxon>Flavobacteriales</taxon>
        <taxon>Flavobacteriaceae</taxon>
        <taxon>Bizionia</taxon>
    </lineage>
</organism>
<protein>
    <submittedName>
        <fullName evidence="3">Alpha/beta hydrolase</fullName>
    </submittedName>
</protein>
<dbReference type="EMBL" id="VSKK01000001">
    <property type="protein sequence ID" value="TYB79426.1"/>
    <property type="molecule type" value="Genomic_DNA"/>
</dbReference>
<keyword evidence="4" id="KW-1185">Reference proteome</keyword>
<dbReference type="Gene3D" id="3.40.50.1820">
    <property type="entry name" value="alpha/beta hydrolase"/>
    <property type="match status" value="1"/>
</dbReference>
<accession>A0A5D0REP2</accession>
<dbReference type="InterPro" id="IPR029058">
    <property type="entry name" value="AB_hydrolase_fold"/>
</dbReference>
<gene>
    <name evidence="3" type="ORF">ES674_06580</name>
</gene>
<feature type="domain" description="Peptidase S33 tripeptidyl aminopeptidase-like C-terminal" evidence="2">
    <location>
        <begin position="219"/>
        <end position="272"/>
    </location>
</feature>
<keyword evidence="3" id="KW-0378">Hydrolase</keyword>
<dbReference type="AlphaFoldDB" id="A0A5D0REP2"/>
<sequence>MIFIQKSVGFVINFIGIFSKRTAGQMAMYLFTTPRAGQINEKQSDFLDTSFREEIKVNNFPVMTYRWLGKGKTIVLVHGWESNSARWQYLIEPLNKLQYNIIALDAPAHGRSGSKRFNAVLYGEFIKVVTKKFKADYIIGHSVGGMASVFSQTNTDYNAITKLILLGTPSEFTDVLSRYYSMMGFTNRTVKGTNQFITDKLNAEPESFSTAKHLEALNLEGLIIHDEKDSIIPYEDALLIKNSLKNSQLVTTTGFGHSLIDDSISNHIYEFLKG</sequence>
<dbReference type="PANTHER" id="PTHR46438">
    <property type="entry name" value="ALPHA/BETA-HYDROLASES SUPERFAMILY PROTEIN"/>
    <property type="match status" value="1"/>
</dbReference>
<evidence type="ECO:0000313" key="3">
    <source>
        <dbReference type="EMBL" id="TYB79426.1"/>
    </source>
</evidence>
<dbReference type="OrthoDB" id="9785847at2"/>
<dbReference type="InterPro" id="IPR000073">
    <property type="entry name" value="AB_hydrolase_1"/>
</dbReference>